<dbReference type="Proteomes" id="UP001163828">
    <property type="component" value="Unassembled WGS sequence"/>
</dbReference>
<proteinExistence type="predicted"/>
<evidence type="ECO:0000256" key="1">
    <source>
        <dbReference type="SAM" id="Coils"/>
    </source>
</evidence>
<keyword evidence="4" id="KW-1185">Reference proteome</keyword>
<evidence type="ECO:0000313" key="4">
    <source>
        <dbReference type="Proteomes" id="UP001163828"/>
    </source>
</evidence>
<comment type="caution">
    <text evidence="3">The sequence shown here is derived from an EMBL/GenBank/DDBJ whole genome shotgun (WGS) entry which is preliminary data.</text>
</comment>
<evidence type="ECO:0000313" key="3">
    <source>
        <dbReference type="EMBL" id="KAJ4001879.1"/>
    </source>
</evidence>
<accession>A0ABQ8QTP5</accession>
<evidence type="ECO:0000256" key="2">
    <source>
        <dbReference type="SAM" id="MobiDB-lite"/>
    </source>
</evidence>
<dbReference type="EMBL" id="MU790505">
    <property type="protein sequence ID" value="KAJ4001879.1"/>
    <property type="molecule type" value="Genomic_DNA"/>
</dbReference>
<name>A0ABQ8QTP5_9AGAR</name>
<sequence>MNSLKRPRMAEGFDQNSNNGQTRILAPSQISNTPCHSPIVHHKPAYNSRVSTVFSGEAQLQSSEHTLSFDNLPNHFKSLKQRLTHLDIQKASLEEEVDQLHSDLSEKLRKREEEILGLTQENTTLFAHLEDAKDIILQLKSQNNVISQKAQERVTELERTLATSIAAKGKLEEKLCKQKATLRALSNEVHLQAYTRLHLAGENKRIDKQCCNLKKENQIKSDELNQHMVLAPSVIAAPAPPSEKSSMKHNSC</sequence>
<keyword evidence="1" id="KW-0175">Coiled coil</keyword>
<reference evidence="3" key="1">
    <citation type="submission" date="2022-08" db="EMBL/GenBank/DDBJ databases">
        <authorList>
            <consortium name="DOE Joint Genome Institute"/>
            <person name="Min B."/>
            <person name="Riley R."/>
            <person name="Sierra-Patev S."/>
            <person name="Naranjo-Ortiz M."/>
            <person name="Looney B."/>
            <person name="Konkel Z."/>
            <person name="Slot J.C."/>
            <person name="Sakamoto Y."/>
            <person name="Steenwyk J.L."/>
            <person name="Rokas A."/>
            <person name="Carro J."/>
            <person name="Camarero S."/>
            <person name="Ferreira P."/>
            <person name="Molpeceres G."/>
            <person name="Ruiz-Duenas F.J."/>
            <person name="Serrano A."/>
            <person name="Henrissat B."/>
            <person name="Drula E."/>
            <person name="Hughes K.W."/>
            <person name="Mata J.L."/>
            <person name="Ishikawa N.K."/>
            <person name="Vargas-Isla R."/>
            <person name="Ushijima S."/>
            <person name="Smith C.A."/>
            <person name="Ahrendt S."/>
            <person name="Andreopoulos W."/>
            <person name="He G."/>
            <person name="Labutti K."/>
            <person name="Lipzen A."/>
            <person name="Ng V."/>
            <person name="Sandor L."/>
            <person name="Barry K."/>
            <person name="Martinez A.T."/>
            <person name="Xiao Y."/>
            <person name="Gibbons J.G."/>
            <person name="Terashima K."/>
            <person name="Hibbett D.S."/>
            <person name="Grigoriev I.V."/>
        </authorList>
    </citation>
    <scope>NUCLEOTIDE SEQUENCE</scope>
    <source>
        <strain evidence="3">TFB10827</strain>
    </source>
</reference>
<organism evidence="3 4">
    <name type="scientific">Lentinula boryana</name>
    <dbReference type="NCBI Taxonomy" id="40481"/>
    <lineage>
        <taxon>Eukaryota</taxon>
        <taxon>Fungi</taxon>
        <taxon>Dikarya</taxon>
        <taxon>Basidiomycota</taxon>
        <taxon>Agaricomycotina</taxon>
        <taxon>Agaricomycetes</taxon>
        <taxon>Agaricomycetidae</taxon>
        <taxon>Agaricales</taxon>
        <taxon>Marasmiineae</taxon>
        <taxon>Omphalotaceae</taxon>
        <taxon>Lentinula</taxon>
    </lineage>
</organism>
<feature type="region of interest" description="Disordered" evidence="2">
    <location>
        <begin position="1"/>
        <end position="21"/>
    </location>
</feature>
<protein>
    <submittedName>
        <fullName evidence="3">Uncharacterized protein</fullName>
    </submittedName>
</protein>
<gene>
    <name evidence="3" type="ORF">F5050DRAFT_991813</name>
</gene>
<feature type="coiled-coil region" evidence="1">
    <location>
        <begin position="76"/>
        <end position="121"/>
    </location>
</feature>